<name>A0A3Q2XJ89_HAPBU</name>
<keyword evidence="1" id="KW-0479">Metal-binding</keyword>
<dbReference type="PANTHER" id="PTHR25465">
    <property type="entry name" value="B-BOX DOMAIN CONTAINING"/>
    <property type="match status" value="1"/>
</dbReference>
<keyword evidence="3" id="KW-0862">Zinc</keyword>
<dbReference type="Gene3D" id="4.10.830.40">
    <property type="match status" value="1"/>
</dbReference>
<dbReference type="InterPro" id="IPR013083">
    <property type="entry name" value="Znf_RING/FYVE/PHD"/>
</dbReference>
<dbReference type="Pfam" id="PF00643">
    <property type="entry name" value="zf-B_box"/>
    <property type="match status" value="1"/>
</dbReference>
<dbReference type="InterPro" id="IPR017907">
    <property type="entry name" value="Znf_RING_CS"/>
</dbReference>
<dbReference type="GeneTree" id="ENSGT01150000286950"/>
<dbReference type="SMART" id="SM00336">
    <property type="entry name" value="BBOX"/>
    <property type="match status" value="1"/>
</dbReference>
<evidence type="ECO:0000256" key="4">
    <source>
        <dbReference type="PROSITE-ProRule" id="PRU00024"/>
    </source>
</evidence>
<dbReference type="Proteomes" id="UP000264840">
    <property type="component" value="Unplaced"/>
</dbReference>
<dbReference type="PROSITE" id="PS50119">
    <property type="entry name" value="ZF_BBOX"/>
    <property type="match status" value="1"/>
</dbReference>
<dbReference type="AlphaFoldDB" id="A0A3Q2XJ89"/>
<reference evidence="7" key="1">
    <citation type="submission" date="2025-08" db="UniProtKB">
        <authorList>
            <consortium name="Ensembl"/>
        </authorList>
    </citation>
    <scope>IDENTIFICATION</scope>
</reference>
<evidence type="ECO:0008006" key="9">
    <source>
        <dbReference type="Google" id="ProtNLM"/>
    </source>
</evidence>
<keyword evidence="8" id="KW-1185">Reference proteome</keyword>
<dbReference type="SUPFAM" id="SSF57850">
    <property type="entry name" value="RING/U-box"/>
    <property type="match status" value="1"/>
</dbReference>
<proteinExistence type="predicted"/>
<evidence type="ECO:0000256" key="2">
    <source>
        <dbReference type="ARBA" id="ARBA00022771"/>
    </source>
</evidence>
<dbReference type="SMART" id="SM00184">
    <property type="entry name" value="RING"/>
    <property type="match status" value="1"/>
</dbReference>
<dbReference type="PANTHER" id="PTHR25465:SF5">
    <property type="entry name" value="E3 UBIQUITIN_ISG15 LIGASE TRIM25-RELATED"/>
    <property type="match status" value="1"/>
</dbReference>
<dbReference type="InterPro" id="IPR001841">
    <property type="entry name" value="Znf_RING"/>
</dbReference>
<feature type="domain" description="B box-type" evidence="6">
    <location>
        <begin position="149"/>
        <end position="189"/>
    </location>
</feature>
<dbReference type="PROSITE" id="PS50089">
    <property type="entry name" value="ZF_RING_2"/>
    <property type="match status" value="1"/>
</dbReference>
<dbReference type="Ensembl" id="ENSHBUT00000036414.1">
    <property type="protein sequence ID" value="ENSHBUP00000035605.1"/>
    <property type="gene ID" value="ENSHBUG00000023811.1"/>
</dbReference>
<evidence type="ECO:0000313" key="8">
    <source>
        <dbReference type="Proteomes" id="UP000264840"/>
    </source>
</evidence>
<protein>
    <recommendedName>
        <fullName evidence="9">RING-type domain-containing protein</fullName>
    </recommendedName>
</protein>
<dbReference type="Gene3D" id="3.30.160.60">
    <property type="entry name" value="Classic Zinc Finger"/>
    <property type="match status" value="1"/>
</dbReference>
<evidence type="ECO:0000259" key="5">
    <source>
        <dbReference type="PROSITE" id="PS50089"/>
    </source>
</evidence>
<dbReference type="STRING" id="8153.ENSHBUP00000035605"/>
<keyword evidence="2 4" id="KW-0863">Zinc-finger</keyword>
<evidence type="ECO:0000256" key="3">
    <source>
        <dbReference type="ARBA" id="ARBA00022833"/>
    </source>
</evidence>
<evidence type="ECO:0000313" key="7">
    <source>
        <dbReference type="Ensembl" id="ENSHBUP00000035605.1"/>
    </source>
</evidence>
<dbReference type="Pfam" id="PF15227">
    <property type="entry name" value="zf-C3HC4_4"/>
    <property type="match status" value="1"/>
</dbReference>
<sequence>MAQHKNLMDKEIFCCSICLDLLTDPVTIPCGHSYCMNCIKTQWDSEDTKQIHSCPQCRQTFTPRPSLVKSTMLADLVAELKKIGLQAAPSDHSYAEPEDVACDFCTGVKLKAMKSCLICLASYCEKHLQPHYDSLTFKKHKLVEPSKKLQDNICSRHDEVMKIYCRTDHQSICYLCSMDEHKGHNTISAAAERTERQKELEVSQENIQQRIQDREKDVKLLQHEVEAISQSILLSFINHYMTF</sequence>
<dbReference type="Gene3D" id="3.30.40.10">
    <property type="entry name" value="Zinc/RING finger domain, C3HC4 (zinc finger)"/>
    <property type="match status" value="1"/>
</dbReference>
<dbReference type="CDD" id="cd19769">
    <property type="entry name" value="Bbox2_TRIM16-like"/>
    <property type="match status" value="1"/>
</dbReference>
<dbReference type="InterPro" id="IPR000315">
    <property type="entry name" value="Znf_B-box"/>
</dbReference>
<organism evidence="7 8">
    <name type="scientific">Haplochromis burtoni</name>
    <name type="common">Burton's mouthbrooder</name>
    <name type="synonym">Chromis burtoni</name>
    <dbReference type="NCBI Taxonomy" id="8153"/>
    <lineage>
        <taxon>Eukaryota</taxon>
        <taxon>Metazoa</taxon>
        <taxon>Chordata</taxon>
        <taxon>Craniata</taxon>
        <taxon>Vertebrata</taxon>
        <taxon>Euteleostomi</taxon>
        <taxon>Actinopterygii</taxon>
        <taxon>Neopterygii</taxon>
        <taxon>Teleostei</taxon>
        <taxon>Neoteleostei</taxon>
        <taxon>Acanthomorphata</taxon>
        <taxon>Ovalentaria</taxon>
        <taxon>Cichlomorphae</taxon>
        <taxon>Cichliformes</taxon>
        <taxon>Cichlidae</taxon>
        <taxon>African cichlids</taxon>
        <taxon>Pseudocrenilabrinae</taxon>
        <taxon>Haplochromini</taxon>
        <taxon>Haplochromis</taxon>
    </lineage>
</organism>
<dbReference type="SUPFAM" id="SSF57845">
    <property type="entry name" value="B-box zinc-binding domain"/>
    <property type="match status" value="1"/>
</dbReference>
<dbReference type="OMA" id="HFERHEA"/>
<feature type="domain" description="RING-type" evidence="5">
    <location>
        <begin position="15"/>
        <end position="58"/>
    </location>
</feature>
<dbReference type="InterPro" id="IPR051051">
    <property type="entry name" value="E3_ubiq-ligase_TRIM/RNF"/>
</dbReference>
<accession>A0A3Q2XJ89</accession>
<evidence type="ECO:0000256" key="1">
    <source>
        <dbReference type="ARBA" id="ARBA00022723"/>
    </source>
</evidence>
<dbReference type="PROSITE" id="PS00518">
    <property type="entry name" value="ZF_RING_1"/>
    <property type="match status" value="1"/>
</dbReference>
<dbReference type="GO" id="GO:0008270">
    <property type="term" value="F:zinc ion binding"/>
    <property type="evidence" value="ECO:0007669"/>
    <property type="project" value="UniProtKB-KW"/>
</dbReference>
<reference evidence="7" key="2">
    <citation type="submission" date="2025-09" db="UniProtKB">
        <authorList>
            <consortium name="Ensembl"/>
        </authorList>
    </citation>
    <scope>IDENTIFICATION</scope>
</reference>
<evidence type="ECO:0000259" key="6">
    <source>
        <dbReference type="PROSITE" id="PS50119"/>
    </source>
</evidence>